<protein>
    <submittedName>
        <fullName evidence="1">Uncharacterized protein</fullName>
    </submittedName>
</protein>
<gene>
    <name evidence="1" type="ORF">S03H2_34276</name>
</gene>
<evidence type="ECO:0000313" key="1">
    <source>
        <dbReference type="EMBL" id="GAH54432.1"/>
    </source>
</evidence>
<comment type="caution">
    <text evidence="1">The sequence shown here is derived from an EMBL/GenBank/DDBJ whole genome shotgun (WGS) entry which is preliminary data.</text>
</comment>
<proteinExistence type="predicted"/>
<dbReference type="EMBL" id="BARU01020903">
    <property type="protein sequence ID" value="GAH54432.1"/>
    <property type="molecule type" value="Genomic_DNA"/>
</dbReference>
<accession>X1GB25</accession>
<organism evidence="1">
    <name type="scientific">marine sediment metagenome</name>
    <dbReference type="NCBI Taxonomy" id="412755"/>
    <lineage>
        <taxon>unclassified sequences</taxon>
        <taxon>metagenomes</taxon>
        <taxon>ecological metagenomes</taxon>
    </lineage>
</organism>
<feature type="non-terminal residue" evidence="1">
    <location>
        <position position="43"/>
    </location>
</feature>
<reference evidence="1" key="1">
    <citation type="journal article" date="2014" name="Front. Microbiol.">
        <title>High frequency of phylogenetically diverse reductive dehalogenase-homologous genes in deep subseafloor sedimentary metagenomes.</title>
        <authorList>
            <person name="Kawai M."/>
            <person name="Futagami T."/>
            <person name="Toyoda A."/>
            <person name="Takaki Y."/>
            <person name="Nishi S."/>
            <person name="Hori S."/>
            <person name="Arai W."/>
            <person name="Tsubouchi T."/>
            <person name="Morono Y."/>
            <person name="Uchiyama I."/>
            <person name="Ito T."/>
            <person name="Fujiyama A."/>
            <person name="Inagaki F."/>
            <person name="Takami H."/>
        </authorList>
    </citation>
    <scope>NUCLEOTIDE SEQUENCE</scope>
    <source>
        <strain evidence="1">Expedition CK06-06</strain>
    </source>
</reference>
<name>X1GB25_9ZZZZ</name>
<dbReference type="AlphaFoldDB" id="X1GB25"/>
<sequence>MPKFSMRIAKKSLSSEESEIKSTIVIQQPYAHLENELRTVFKG</sequence>